<keyword evidence="4" id="KW-0813">Transport</keyword>
<evidence type="ECO:0000256" key="9">
    <source>
        <dbReference type="ARBA" id="ARBA00022989"/>
    </source>
</evidence>
<dbReference type="Gene3D" id="3.30.60.270">
    <property type="match status" value="2"/>
</dbReference>
<keyword evidence="9 19" id="KW-1133">Transmembrane helix</keyword>
<keyword evidence="7" id="KW-0677">Repeat</keyword>
<protein>
    <recommendedName>
        <fullName evidence="3">Vacuolar protein sorting/targeting protein 10</fullName>
    </recommendedName>
    <alternativeName>
        <fullName evidence="16">Carboxypeptidase Y receptor</fullName>
    </alternativeName>
    <alternativeName>
        <fullName evidence="15 17">Sortilin VPS10</fullName>
    </alternativeName>
</protein>
<dbReference type="SUPFAM" id="SSF110296">
    <property type="entry name" value="Oligoxyloglucan reducing end-specific cellobiohydrolase"/>
    <property type="match status" value="2"/>
</dbReference>
<evidence type="ECO:0000256" key="20">
    <source>
        <dbReference type="SAM" id="SignalP"/>
    </source>
</evidence>
<evidence type="ECO:0000256" key="7">
    <source>
        <dbReference type="ARBA" id="ARBA00022737"/>
    </source>
</evidence>
<dbReference type="Pfam" id="PF15901">
    <property type="entry name" value="Sortilin_C"/>
    <property type="match status" value="2"/>
</dbReference>
<evidence type="ECO:0000256" key="6">
    <source>
        <dbReference type="ARBA" id="ARBA00022729"/>
    </source>
</evidence>
<feature type="region of interest" description="Disordered" evidence="18">
    <location>
        <begin position="1463"/>
        <end position="1484"/>
    </location>
</feature>
<feature type="domain" description="VPS10" evidence="21">
    <location>
        <begin position="43"/>
        <end position="671"/>
    </location>
</feature>
<dbReference type="GO" id="GO:0006896">
    <property type="term" value="P:Golgi to vacuole transport"/>
    <property type="evidence" value="ECO:0007669"/>
    <property type="project" value="TreeGrafter"/>
</dbReference>
<feature type="chain" id="PRO_5042999509" description="Vacuolar protein sorting/targeting protein 10" evidence="20">
    <location>
        <begin position="18"/>
        <end position="1484"/>
    </location>
</feature>
<feature type="region of interest" description="Disordered" evidence="18">
    <location>
        <begin position="1439"/>
        <end position="1458"/>
    </location>
</feature>
<dbReference type="GO" id="GO:0016020">
    <property type="term" value="C:membrane"/>
    <property type="evidence" value="ECO:0007669"/>
    <property type="project" value="InterPro"/>
</dbReference>
<dbReference type="PANTHER" id="PTHR12106">
    <property type="entry name" value="SORTILIN RELATED"/>
    <property type="match status" value="1"/>
</dbReference>
<evidence type="ECO:0000313" key="23">
    <source>
        <dbReference type="Proteomes" id="UP001310890"/>
    </source>
</evidence>
<evidence type="ECO:0000256" key="19">
    <source>
        <dbReference type="SAM" id="Phobius"/>
    </source>
</evidence>
<proteinExistence type="predicted"/>
<keyword evidence="13" id="KW-0325">Glycoprotein</keyword>
<feature type="compositionally biased region" description="Acidic residues" evidence="18">
    <location>
        <begin position="1469"/>
        <end position="1484"/>
    </location>
</feature>
<dbReference type="GO" id="GO:0005829">
    <property type="term" value="C:cytosol"/>
    <property type="evidence" value="ECO:0007669"/>
    <property type="project" value="GOC"/>
</dbReference>
<evidence type="ECO:0000313" key="22">
    <source>
        <dbReference type="EMBL" id="KAK5117578.1"/>
    </source>
</evidence>
<dbReference type="GO" id="GO:0006623">
    <property type="term" value="P:protein targeting to vacuole"/>
    <property type="evidence" value="ECO:0007669"/>
    <property type="project" value="TreeGrafter"/>
</dbReference>
<accession>A0AAN7TPI8</accession>
<dbReference type="Proteomes" id="UP001310890">
    <property type="component" value="Unassembled WGS sequence"/>
</dbReference>
<feature type="transmembrane region" description="Helical" evidence="19">
    <location>
        <begin position="1411"/>
        <end position="1434"/>
    </location>
</feature>
<gene>
    <name evidence="22" type="ORF">LTR62_005000</name>
</gene>
<keyword evidence="5 19" id="KW-0812">Transmembrane</keyword>
<evidence type="ECO:0000256" key="2">
    <source>
        <dbReference type="ARBA" id="ARBA00004488"/>
    </source>
</evidence>
<evidence type="ECO:0000256" key="5">
    <source>
        <dbReference type="ARBA" id="ARBA00022692"/>
    </source>
</evidence>
<evidence type="ECO:0000256" key="13">
    <source>
        <dbReference type="ARBA" id="ARBA00023180"/>
    </source>
</evidence>
<evidence type="ECO:0000256" key="3">
    <source>
        <dbReference type="ARBA" id="ARBA00015369"/>
    </source>
</evidence>
<evidence type="ECO:0000256" key="15">
    <source>
        <dbReference type="ARBA" id="ARBA00031250"/>
    </source>
</evidence>
<keyword evidence="6 20" id="KW-0732">Signal</keyword>
<dbReference type="InterPro" id="IPR015943">
    <property type="entry name" value="WD40/YVTN_repeat-like_dom_sf"/>
</dbReference>
<evidence type="ECO:0000256" key="18">
    <source>
        <dbReference type="SAM" id="MobiDB-lite"/>
    </source>
</evidence>
<comment type="caution">
    <text evidence="22">The sequence shown here is derived from an EMBL/GenBank/DDBJ whole genome shotgun (WGS) entry which is preliminary data.</text>
</comment>
<dbReference type="PANTHER" id="PTHR12106:SF27">
    <property type="entry name" value="SORTILIN-RELATED RECEPTOR"/>
    <property type="match status" value="1"/>
</dbReference>
<name>A0AAN7TPI8_9PEZI</name>
<dbReference type="GO" id="GO:0005794">
    <property type="term" value="C:Golgi apparatus"/>
    <property type="evidence" value="ECO:0007669"/>
    <property type="project" value="UniProtKB-SubCell"/>
</dbReference>
<evidence type="ECO:0000256" key="17">
    <source>
        <dbReference type="ARBA" id="ARBA00031902"/>
    </source>
</evidence>
<dbReference type="Gene3D" id="2.10.70.80">
    <property type="match status" value="2"/>
</dbReference>
<sequence>MRRFFSLTLLLVGLSLAKPEAPRIEPTAFESNPSNLFYFPDSDVVLITESTSQTAYRSDDAGTKWQPILEKGGVLGILKHPTNHEWAVALGKDKQHWVTSDVGKTWQEFKVPALPTASRQAVVFHGSDPKRMMFLTADCMGFDCEESVYYTTDGFDTNPKLLREDASACIYAKSTDQFTTGDDDLDLDQVLCIVSGVSSPFASNYRLLSSSDYFQDDEVEPELAEDGRTVSGIINIASVKSYLVAAAKSEGTTEMAMYVTDNAKTWHRAVFAGHKLEEDAYTLLESTNYSMQVDVLTSKPTSPMGVLLTSNSNGTFFRKNIEHTNRNMRGFVDFEKIQDIQGIVMVNVVDNWEEVERKWLADKDIKTQISFDDGRNWQSMRVGDDKELHLHSVTNQRNTGRIFSSPAPGIVMGVGNTGKFLGSYDEGDTYVSDDAGLTWTRALRRPHLYEIGDQGAILVAVEDEETDEIKWSLDHGKNWKTARLEADDKKTVKIKPLSLTTTPDSTSLKFILTATKGKGSKLEHFLYALDFTDLHEDKCGKRDFEDWYARVDEKGDPTCIMGHTQMYRRRKADANCFVGEEFKDPQPVMEDCKCTNLDFECDYEQNFVVDPETKKCVASGPLRVPTGKCKEGDKTYMGTSGYKLIPGNTCVRKGGVTLDEEVERDCKDAGGPPASGKIATEITKFRGDKFLEYYYLERKDSNHVEQGKAQKEAVIMRTDRREAWLTEDHGKTWSEVDTDGEEVVAIYPHQYLNDQVYLVTPSTTVYYSKNFGETFHSFDAPEKPNQEHLQILQFHPDQKDWLIWTGGKSGQTIAHVSTKGGDEWNILKRSVRKCQFVYREDRDGSDQLVYCEQYADEESSARVDLLSSDDWFEHSTVLKKDVINFATMAEYIVVAVRDADQQSLQVDTSIDGHIFADAQFPSNFKVKHQQAYTVLDSSTHAVFLHVTVNSAEDGEYGSIIKSNSNGTSYVLSIGEVNRNGPGYVDFEKMQGLEGVAIINRVANAKEADGGSSKKLKTYITHNDGADWALLTRPEKTLDGKAFPCSSSGAEKCSLHLHGYTERKDARDTFSSPSAVGLMMGTGNVGEFLGYKKDADTFLTRDGGVTWNAVAPGNWMWEYGDQGSILVIVNEGEATRKILYSLDEGETWIEHTFTDNEMMVDDITTVPSDTSRNFMLWGHIRGDLVSVNIDFSGLEERSKPCHLDEQHPEARDSDYWLWSPSHPLSEDKCLFGHVARYHRKKLEAQCYNGREIKHLHNIASNCTCTRRDFECDYNYERQTDGSCSLVSGLTASDPAAVCKDKNVVEYYETTGYRRIPLTTCEGGQELDYTSRVHPCPGKEDEYQKRHGISGAGLFFAIVLPIAAAAGIGYWVYRNWDGKFGRIQLGDGFGGAAGAGIGNAFDREQPWIKFPVMLLSGVVAVLAALPMVVGSIWGAVSSRLGRRGGQGGYGERPFTSRSSFQRGRGDYAVVDPDEGELLGEESDEEV</sequence>
<evidence type="ECO:0000256" key="1">
    <source>
        <dbReference type="ARBA" id="ARBA00004166"/>
    </source>
</evidence>
<organism evidence="22 23">
    <name type="scientific">Meristemomyces frigidus</name>
    <dbReference type="NCBI Taxonomy" id="1508187"/>
    <lineage>
        <taxon>Eukaryota</taxon>
        <taxon>Fungi</taxon>
        <taxon>Dikarya</taxon>
        <taxon>Ascomycota</taxon>
        <taxon>Pezizomycotina</taxon>
        <taxon>Dothideomycetes</taxon>
        <taxon>Dothideomycetidae</taxon>
        <taxon>Mycosphaerellales</taxon>
        <taxon>Teratosphaeriaceae</taxon>
        <taxon>Meristemomyces</taxon>
    </lineage>
</organism>
<evidence type="ECO:0000256" key="16">
    <source>
        <dbReference type="ARBA" id="ARBA00031354"/>
    </source>
</evidence>
<reference evidence="22" key="1">
    <citation type="submission" date="2023-08" db="EMBL/GenBank/DDBJ databases">
        <title>Black Yeasts Isolated from many extreme environments.</title>
        <authorList>
            <person name="Coleine C."/>
            <person name="Stajich J.E."/>
            <person name="Selbmann L."/>
        </authorList>
    </citation>
    <scope>NUCLEOTIDE SEQUENCE</scope>
    <source>
        <strain evidence="22">CCFEE 5401</strain>
    </source>
</reference>
<dbReference type="Gene3D" id="2.120.10.10">
    <property type="match status" value="1"/>
</dbReference>
<comment type="function">
    <text evidence="14">Functions as a sorting receptor in the Golgi compartment required for the intracellular sorting and delivery of soluble vacuolar proteins, like carboxypeptidase Y (CPY) and proteinase A. Executes multiple rounds of sorting by cycling between the late Golgi and a prevacuolar endosome-like compartment.</text>
</comment>
<dbReference type="InterPro" id="IPR031777">
    <property type="entry name" value="Sortilin_C"/>
</dbReference>
<evidence type="ECO:0000256" key="12">
    <source>
        <dbReference type="ARBA" id="ARBA00023170"/>
    </source>
</evidence>
<dbReference type="Gene3D" id="2.130.10.10">
    <property type="entry name" value="YVTN repeat-like/Quinoprotein amine dehydrogenase"/>
    <property type="match status" value="2"/>
</dbReference>
<evidence type="ECO:0000259" key="21">
    <source>
        <dbReference type="SMART" id="SM00602"/>
    </source>
</evidence>
<keyword evidence="10" id="KW-0333">Golgi apparatus</keyword>
<dbReference type="FunFam" id="3.30.60.270:FF:000005">
    <property type="entry name" value="Sortilin"/>
    <property type="match status" value="2"/>
</dbReference>
<keyword evidence="11 19" id="KW-0472">Membrane</keyword>
<dbReference type="SMART" id="SM00602">
    <property type="entry name" value="VPS10"/>
    <property type="match status" value="2"/>
</dbReference>
<evidence type="ECO:0000256" key="11">
    <source>
        <dbReference type="ARBA" id="ARBA00023136"/>
    </source>
</evidence>
<dbReference type="InterPro" id="IPR031778">
    <property type="entry name" value="Sortilin_N"/>
</dbReference>
<dbReference type="EMBL" id="JAVRRL010000004">
    <property type="protein sequence ID" value="KAK5117578.1"/>
    <property type="molecule type" value="Genomic_DNA"/>
</dbReference>
<feature type="domain" description="VPS10" evidence="21">
    <location>
        <begin position="712"/>
        <end position="1339"/>
    </location>
</feature>
<dbReference type="FunFam" id="2.10.70.80:FF:000001">
    <property type="entry name" value="Sortilin-related VPS10 domain-containing receptor 1"/>
    <property type="match status" value="1"/>
</dbReference>
<dbReference type="GO" id="GO:0006895">
    <property type="term" value="P:Golgi to endosome transport"/>
    <property type="evidence" value="ECO:0007669"/>
    <property type="project" value="TreeGrafter"/>
</dbReference>
<evidence type="ECO:0000256" key="4">
    <source>
        <dbReference type="ARBA" id="ARBA00022448"/>
    </source>
</evidence>
<dbReference type="Pfam" id="PF15902">
    <property type="entry name" value="Sortilin-Vps10"/>
    <property type="match status" value="2"/>
</dbReference>
<dbReference type="InterPro" id="IPR006581">
    <property type="entry name" value="VPS10"/>
</dbReference>
<dbReference type="CDD" id="cd15482">
    <property type="entry name" value="Sialidase_non-viral"/>
    <property type="match status" value="1"/>
</dbReference>
<keyword evidence="12" id="KW-0675">Receptor</keyword>
<evidence type="ECO:0000256" key="14">
    <source>
        <dbReference type="ARBA" id="ARBA00025569"/>
    </source>
</evidence>
<feature type="signal peptide" evidence="20">
    <location>
        <begin position="1"/>
        <end position="17"/>
    </location>
</feature>
<feature type="transmembrane region" description="Helical" evidence="19">
    <location>
        <begin position="1350"/>
        <end position="1371"/>
    </location>
</feature>
<evidence type="ECO:0000256" key="8">
    <source>
        <dbReference type="ARBA" id="ARBA00022927"/>
    </source>
</evidence>
<comment type="subcellular location">
    <subcellularLocation>
        <location evidence="1">Golgi apparatus</location>
        <location evidence="1">trans-Golgi network membrane</location>
        <topology evidence="1">Multi-pass membrane protein</topology>
    </subcellularLocation>
    <subcellularLocation>
        <location evidence="2">Prevacuolar compartment membrane</location>
        <topology evidence="2">Multi-pass membrane protein</topology>
    </subcellularLocation>
</comment>
<keyword evidence="8" id="KW-0653">Protein transport</keyword>
<evidence type="ECO:0000256" key="10">
    <source>
        <dbReference type="ARBA" id="ARBA00023034"/>
    </source>
</evidence>
<dbReference type="InterPro" id="IPR050310">
    <property type="entry name" value="VPS10-sortilin"/>
</dbReference>